<comment type="caution">
    <text evidence="2">The sequence shown here is derived from an EMBL/GenBank/DDBJ whole genome shotgun (WGS) entry which is preliminary data.</text>
</comment>
<dbReference type="Gene3D" id="1.25.40.10">
    <property type="entry name" value="Tetratricopeptide repeat domain"/>
    <property type="match status" value="1"/>
</dbReference>
<feature type="region of interest" description="Disordered" evidence="1">
    <location>
        <begin position="189"/>
        <end position="226"/>
    </location>
</feature>
<evidence type="ECO:0000313" key="2">
    <source>
        <dbReference type="EMBL" id="KAJ4460032.1"/>
    </source>
</evidence>
<keyword evidence="3" id="KW-1185">Reference proteome</keyword>
<reference evidence="2" key="1">
    <citation type="journal article" date="2022" name="bioRxiv">
        <title>Genomics of Preaxostyla Flagellates Illuminates Evolutionary Transitions and the Path Towards Mitochondrial Loss.</title>
        <authorList>
            <person name="Novak L.V.F."/>
            <person name="Treitli S.C."/>
            <person name="Pyrih J."/>
            <person name="Halakuc P."/>
            <person name="Pipaliya S.V."/>
            <person name="Vacek V."/>
            <person name="Brzon O."/>
            <person name="Soukal P."/>
            <person name="Eme L."/>
            <person name="Dacks J.B."/>
            <person name="Karnkowska A."/>
            <person name="Elias M."/>
            <person name="Hampl V."/>
        </authorList>
    </citation>
    <scope>NUCLEOTIDE SEQUENCE</scope>
    <source>
        <strain evidence="2">RCP-MX</strain>
    </source>
</reference>
<dbReference type="Proteomes" id="UP001141327">
    <property type="component" value="Unassembled WGS sequence"/>
</dbReference>
<dbReference type="InterPro" id="IPR011990">
    <property type="entry name" value="TPR-like_helical_dom_sf"/>
</dbReference>
<feature type="compositionally biased region" description="Pro residues" evidence="1">
    <location>
        <begin position="334"/>
        <end position="347"/>
    </location>
</feature>
<sequence length="356" mass="37785">MTARVVPCFFASFSVAPGTNSHSLMQYLESYGPAKSKTPDTFTFSSPLDAELCAVLHEDMWIMAHKSLLLLTPVGEPQMAVDRLTDPLADAMRLFEKKAWLEAVRSFTYALAVAPTPVERAAILAKRGATAGNLGCYLRCALDGEEAVRLDPNFEWAYSVAAVGRWRRGEMLKMASLVQRLRARFPHSEHLADLEQKQRRSLQPADAEEKKTPAAPPPDAPSPALPSAALAFLSNNLPTTLFRTRPAPQVPTPAPTNPGDSVPPSATSAPAPAPAPAGSPPDQAMLAFSLALAGLSMEDIMGGPAPPHSDPAPPLLPEEEDDGCGSAARCCCPAAPPQAQPPLPQAPAPEDDPLPE</sequence>
<feature type="region of interest" description="Disordered" evidence="1">
    <location>
        <begin position="299"/>
        <end position="356"/>
    </location>
</feature>
<feature type="region of interest" description="Disordered" evidence="1">
    <location>
        <begin position="241"/>
        <end position="282"/>
    </location>
</feature>
<evidence type="ECO:0000313" key="3">
    <source>
        <dbReference type="Proteomes" id="UP001141327"/>
    </source>
</evidence>
<name>A0ABQ8ULF8_9EUKA</name>
<evidence type="ECO:0000256" key="1">
    <source>
        <dbReference type="SAM" id="MobiDB-lite"/>
    </source>
</evidence>
<protein>
    <submittedName>
        <fullName evidence="2">Uncharacterized protein</fullName>
    </submittedName>
</protein>
<accession>A0ABQ8ULF8</accession>
<feature type="compositionally biased region" description="Pro residues" evidence="1">
    <location>
        <begin position="214"/>
        <end position="224"/>
    </location>
</feature>
<feature type="compositionally biased region" description="Basic and acidic residues" evidence="1">
    <location>
        <begin position="189"/>
        <end position="198"/>
    </location>
</feature>
<proteinExistence type="predicted"/>
<dbReference type="EMBL" id="JAPMOS010000015">
    <property type="protein sequence ID" value="KAJ4460032.1"/>
    <property type="molecule type" value="Genomic_DNA"/>
</dbReference>
<feature type="compositionally biased region" description="Pro residues" evidence="1">
    <location>
        <begin position="304"/>
        <end position="316"/>
    </location>
</feature>
<dbReference type="SUPFAM" id="SSF48452">
    <property type="entry name" value="TPR-like"/>
    <property type="match status" value="1"/>
</dbReference>
<organism evidence="2 3">
    <name type="scientific">Paratrimastix pyriformis</name>
    <dbReference type="NCBI Taxonomy" id="342808"/>
    <lineage>
        <taxon>Eukaryota</taxon>
        <taxon>Metamonada</taxon>
        <taxon>Preaxostyla</taxon>
        <taxon>Paratrimastigidae</taxon>
        <taxon>Paratrimastix</taxon>
    </lineage>
</organism>
<gene>
    <name evidence="2" type="ORF">PAPYR_3747</name>
</gene>